<dbReference type="NCBIfam" id="NF004282">
    <property type="entry name" value="PRK05691.1"/>
    <property type="match status" value="7"/>
</dbReference>
<dbReference type="NCBIfam" id="TIGR01733">
    <property type="entry name" value="AA-adenyl-dom"/>
    <property type="match status" value="5"/>
</dbReference>
<dbReference type="Pfam" id="PF00668">
    <property type="entry name" value="Condensation"/>
    <property type="match status" value="5"/>
</dbReference>
<dbReference type="InterPro" id="IPR010071">
    <property type="entry name" value="AA_adenyl_dom"/>
</dbReference>
<proteinExistence type="predicted"/>
<feature type="domain" description="Carrier" evidence="5">
    <location>
        <begin position="2794"/>
        <end position="2869"/>
    </location>
</feature>
<dbReference type="FunFam" id="3.40.50.980:FF:000001">
    <property type="entry name" value="Non-ribosomal peptide synthetase"/>
    <property type="match status" value="5"/>
</dbReference>
<keyword evidence="7" id="KW-1185">Reference proteome</keyword>
<keyword evidence="3" id="KW-0597">Phosphoprotein</keyword>
<dbReference type="FunFam" id="3.30.300.30:FF:000010">
    <property type="entry name" value="Enterobactin synthetase component F"/>
    <property type="match status" value="2"/>
</dbReference>
<dbReference type="GO" id="GO:0008610">
    <property type="term" value="P:lipid biosynthetic process"/>
    <property type="evidence" value="ECO:0007669"/>
    <property type="project" value="UniProtKB-ARBA"/>
</dbReference>
<gene>
    <name evidence="6" type="ORF">GLP40_30225</name>
</gene>
<dbReference type="InterPro" id="IPR025110">
    <property type="entry name" value="AMP-bd_C"/>
</dbReference>
<evidence type="ECO:0000313" key="6">
    <source>
        <dbReference type="EMBL" id="MTE17004.1"/>
    </source>
</evidence>
<dbReference type="InterPro" id="IPR045851">
    <property type="entry name" value="AMP-bd_C_sf"/>
</dbReference>
<dbReference type="Gene3D" id="3.40.50.12780">
    <property type="entry name" value="N-terminal domain of ligase-like"/>
    <property type="match status" value="1"/>
</dbReference>
<dbReference type="PANTHER" id="PTHR45527">
    <property type="entry name" value="NONRIBOSOMAL PEPTIDE SYNTHETASE"/>
    <property type="match status" value="1"/>
</dbReference>
<reference evidence="6 7" key="1">
    <citation type="submission" date="2019-11" db="EMBL/GenBank/DDBJ databases">
        <title>Nocardia sp. nov. CT2-14 isolated from soil.</title>
        <authorList>
            <person name="Kanchanasin P."/>
            <person name="Tanasupawat S."/>
            <person name="Yuki M."/>
            <person name="Kudo T."/>
        </authorList>
    </citation>
    <scope>NUCLEOTIDE SEQUENCE [LARGE SCALE GENOMIC DNA]</scope>
    <source>
        <strain evidence="6 7">CT2-14</strain>
    </source>
</reference>
<dbReference type="InterPro" id="IPR001031">
    <property type="entry name" value="Thioesterase"/>
</dbReference>
<evidence type="ECO:0000256" key="2">
    <source>
        <dbReference type="ARBA" id="ARBA00022450"/>
    </source>
</evidence>
<dbReference type="Gene3D" id="2.30.38.10">
    <property type="entry name" value="Luciferase, Domain 3"/>
    <property type="match status" value="5"/>
</dbReference>
<dbReference type="InterPro" id="IPR020806">
    <property type="entry name" value="PKS_PP-bd"/>
</dbReference>
<evidence type="ECO:0000256" key="1">
    <source>
        <dbReference type="ARBA" id="ARBA00001957"/>
    </source>
</evidence>
<feature type="domain" description="Carrier" evidence="5">
    <location>
        <begin position="646"/>
        <end position="721"/>
    </location>
</feature>
<keyword evidence="2" id="KW-0596">Phosphopantetheine</keyword>
<dbReference type="InterPro" id="IPR042099">
    <property type="entry name" value="ANL_N_sf"/>
</dbReference>
<name>A0A6I3L8C9_9NOCA</name>
<evidence type="ECO:0000313" key="7">
    <source>
        <dbReference type="Proteomes" id="UP000432464"/>
    </source>
</evidence>
<dbReference type="GO" id="GO:0005829">
    <property type="term" value="C:cytosol"/>
    <property type="evidence" value="ECO:0007669"/>
    <property type="project" value="TreeGrafter"/>
</dbReference>
<dbReference type="FunFam" id="2.30.38.10:FF:000001">
    <property type="entry name" value="Non-ribosomal peptide synthetase PvdI"/>
    <property type="match status" value="3"/>
</dbReference>
<dbReference type="CDD" id="cd19540">
    <property type="entry name" value="LCL_NRPS-like"/>
    <property type="match status" value="5"/>
</dbReference>
<dbReference type="Pfam" id="PF00550">
    <property type="entry name" value="PP-binding"/>
    <property type="match status" value="6"/>
</dbReference>
<dbReference type="CDD" id="cd05930">
    <property type="entry name" value="A_NRPS"/>
    <property type="match status" value="1"/>
</dbReference>
<dbReference type="InterPro" id="IPR020845">
    <property type="entry name" value="AMP-binding_CS"/>
</dbReference>
<dbReference type="InterPro" id="IPR000873">
    <property type="entry name" value="AMP-dep_synth/lig_dom"/>
</dbReference>
<evidence type="ECO:0000256" key="4">
    <source>
        <dbReference type="SAM" id="MobiDB-lite"/>
    </source>
</evidence>
<comment type="cofactor">
    <cofactor evidence="1">
        <name>pantetheine 4'-phosphate</name>
        <dbReference type="ChEBI" id="CHEBI:47942"/>
    </cofactor>
</comment>
<sequence length="6387" mass="683541">MHYAESIATSRTGRVTALRRAYGVGDLPGLIAIVAELDADRTALRYAGDSVTYGALATEIAMLSEAMGGALEPEALMQVVVSGQLPGLMDGEAGGLTAALEALVDDAVLAASDVLDPKLAPIETLSTQFRAQVQRTPDAVAMEFEGATLTYAEFATRVTVLARHLRGMGVAPDVLVGLAVRRSFEMLVGMFAILEAGGAYVPIDPDHPAERTSYVLEVARPAVVLTTTADQPAFDIDAPVLRIDEFECNAREYGIDGDRLLSPADDPELPQPGPDNLAYVIFTSGSTGRPKGVAIPHRAVVAFLRWQQRQFRLTDQDAVLFKTSTTFDASVWEIFWPLQTGARLVITAPDGHLDSAYLVRVIRESRVTTAFFVTSMLAALVGEVMRGGEEMPDSLRYLLTGGETVPVGIAADFRSVSGATLFDVYGPTESTVLATAHEVTAADVDSIPIGSPGDDVELLVLDEDLRPVPVGVVGELYVAGPQLARGYIARSGLTAERFVANPEGPSGDRMYRTGDLVRWVSSADGGPDELEYVGRSDFQVKMRGLRIELGEVESALRRDAAVAQAAVLMHTRPNGEQALVGYVVAADGAEIDSTAVLSTVRTHVPEYMVPSLLVPMAEMPLNVNGKVDRRALPEPVFADVTIAYRAPATPAEEAVAAIFADLLDLAVVGADDDFFSIGGNSLIATRAIARIRETLGVTVDVRDFFERPTVAALAALGDGAGPAARPPLTAGPRPDHIPLSPAQQRMWFLNHYARSEYDPAADDFDPSAVDNMPFALRLRGELDTAALAAAFADVIERHESLRTYYPAAEAGPAQVVLPAAAVDLTPREVPEDQLAATVLALAAQGFDVTAEVPLRARLLRSGPADHTLVVVAHHIAADGASIAPLVRDLVMAYVARQSGQRPQYEPLAAQYADYALWQRAWMGDESDPDSVSARQIAFWASELADLPAQLDLPSDRPRPAVSSFRGATFETVLDAELRDAVDRMAAAHRATPFMVLHAALAAVLARLSGTADIAIGTPVAGRGDQVLDDLVGMFVNTLVLRTAVRGADSFGDLIAHVRDRDLRAFAHRDVPFERLVEVLNPARARNRHPLFQVALFMQNLGDVTLALPGLSAEELDFDPGIAKFDLQLTVVSDGDRYRVQYTYATDLFDEHSVREFAAKFTRLLTAATADAEVPVGDIALLDAGEHDYVVSSWNATGSRVPDQFLHQGFDAQAARTPNARALVFGDTELSYAEFSERANRLARHLIGAGVGPESLVVLAMARSVELVVAMYAVLRAGGAYVPVDPSHPAERIGHILATADPHAVLTTRRDGFTLPDTVDVPLHHLDELDLTEYSAAKIGDRERRAVLRPDHPAYVLFTSGSTGKPKGVAVTHRAIANQMAWMQAEYGVRAQDVYLQKTATTFDVSLWGYFLPLRAGATLVVATPDGHRDPRYIAETIARHQVTLTDFVPSMLAVFAAHAEAGELDSLREVFVIGEALPPETVAAFWAVSDAGLHNLYGPTEAAVSITFREAHSSDTLTVPIGEPEWNSQVYVLDSRLHPVAIGVPGELYLAGVQLARGYYRRVDLTSDRFVANPFGRPGERMYRTGDLVKWTEDGELVYLERLDFQIKFRGQRIELAEIESALLLAPEVAQAAVRLITAESGDYLAGYVVAAPGIELDPESLREGLARVLPPYMVPTALMALPELPLNSSGKLDRTALPVPELRAKDFRAPVDAAQRLVAAVFAEVLNAERVGLDDDFFALGGSSLDAARVTSRIGAELGARVPVRLLFEASTVEGLAAALVAANPDAARPVLAARPRPERIPLSPAQQRLWFLNRIESEDGERSVYNLPIVLRLRGALHIAALEQAALDVLARHESLRTTYPDSESGPYQHILEVADIGLSLGPVPVAASELTGALTAFAAAGFDVTAELPSRIGLFVIDEENGDRSPETAEYVLAVVVHHIAADALSLEPLIADLMRAYTARVAGIEPGWEPLAVQYADYSLWQHELLGDDKEPGSVAHQQLAFWRETLADLPPQLALPIDRPRPAVQTNAGASVPFSVDETVAAGLRELARAHGATMFMVVHAAFAALLARSCGTADMAVASPIGGRGERELDALIGMFVNTLVLRTQVESDLSFTELLDRVRTADLAAFAHAELPFERIVDALAVDRTTGAPPLAQVMLTFTDAARMSGAGTFALPELTVSAVEIDDPTVKFDLHLVVGELGDRAGLTGNLRYATELFDAATVAALAERFVRVLAAVAADATVRVGDLDLLDAAERTRILHEWNDTAAVLDLPELPRDTAVTLASLFEAQVARTPGATALTFEHADTSRPGDLSYAGFAARVRRLARWLIGEGVGPGSLVALGMRRSIDLVVGMYAVTAAGAAYVPLDPDHPAERTEYILETADPVTVLTSGEDLLMDTAQVRIDLLDLSGISDEPLTDADRVAPLRESDTAYVIFTSGSTGRPKGVAVPHSAIVNRLVWMQAEYGLTAGDVVLQKTPATFDVSVWEFFWPLQVGAKLVVAKPDGHRDPVYLAETIAREGVTTAHFVPSMLAVFVAEDVAARCTSLRLVFASGEALPASTAQQLRRVTGAALHNLYGPTEAAVDVTYHQVTDADTETVPIGRPVFNTRVYVLDSRLRPVPVGVAGELYLAGDQLATGYVARPALTADRFVANPFGAAERMYRTGDLVKWTGAGELEYLGRTDFQVKLRGLRIELGEIESALTALDPVAQAVVVVRGSGRADAEPQLVAYLTPAPGAELSTAELKIALARRLPAYMVPAVYVPLEALPLNASGKLDRAALPAPALAAAFRAPTGPEERIVAEVFASLLGVERVGAEDDFFALGGNSLIATQLVARLGKAAGVRIPLRAVFEDATVAGLAARISAADAESVVELPPVTAQERGDRIPLSIAQQRMWFLNRFDVRDGYTIPFALRLRSVDPRFDALNLEALQAAVADVVDRHETLRTIYPEHDGEASQLILPTGTRLIDLVPEPVSSDELPGLVEAVARTAFDVTAEVPFRIRLLELTDEPGSHLLVMVVHHIAADGWSFGPLTRDIATAYVARCAGEVPNLAPLPVQYADFALWQRAALGSPDDADSVLARQLAHWTRRLHGVPDVLALPTDRPRPAVASGRGAGFTGRFDAELHSDLLDFAAARRVTPFMVLHTALAVTLARLSGSGDIVIGTPVAGRGDEALDDLVGMFVNTLVLRTEVRPDAPLGELLTQVRDTDLAAFEHAVVPFEMLVEAVNPVRSQAHAPLCQVTLTLQNHTRPSIRLNRLAIEALTVDATAAQFDLDWTMAETTGADGAPGGIEVYITYATDLFDAGTIGAFQDTYERVLRALLADPRTNTGDVEILSRAERGVLLADRNATGRALPAETLAGLLDARAAQDPDADALVFEGARVAYADLARRVNRLARLLISEGIGPDDIVGITAQRSIDMVVALWAVVAAGAAYVPVDPSHPADRIAHVLGTSGVTLVLTVGGAELPELDGVRVLDVAELTESGALDGLSDAPIAEAERRGVLRPDNLAYVLYTSGSTGLPKGVATSHRAIMNQLRWLEDRYGVTRADRIMQRAPLAFDVSVWECFLPAMVGAPLVIPRPGGHQDLDYLAGLMREFGVTIAEHVPSVLAALVAEGHGDALHSFRHLHTGGEALPVELLGKLRELVGGSVHNAYGPTEAAISTVYHEFSDAEPDFEVAIGRPNWNTRAYVLDGRLRPVPTGVIGELYLAGAQLARGYQGRGGLTADRFVADPFGVPGARMYRTGDLVKWNRGGDLVYVGRNDFQVKLRGQRIELGEIEAALLSAPGVAHAVVLLARDTAGTDCLVGYVSGAGLDAETLLEHARTQLPAYMVPVHLAVLDEMPLTSVGKLDRNALPAVEFTAATVAYRAPAPGAETVLATLIGDLLGGVTIGADDDFFARGGNSLLAMRLVARANAALGAELSVRQLFEAPTVAELAARITGGDRGVPLRRMPRPERIPLSLAQTRMWLLNRLDPESAAYNVPAAVRVTGEIDTSVLSAAFADVVARHEALRTIYPADAAGVGYQLVLPVDGALPTLEMRTGADAADLTWIESFVARGFDVTTTVPMRAALIRESEHSHVLVVVLHHIAGDGQSQDPLLRDTITAYLSRVAGHAPAWTELPVQYADYTLWQRAVLERSGSRELEYWTEALADLPEDLPLPTDRPRPAVASGRGARVQARLDGGLAVAIKRIAETHNVTPFMVWHAALSVLLARMSGSADITIGTPLEGRGNAALDDLVGMFVNTLALRTRPELDLGFDELLAQTRDVDLAAFDHATVPFDQVVDALGVPRTQSRNPVFTVVLSYMNLGAQTYAVPGLVLEPVDFEHRVARFDLQFTVSDEPDIDGHLAIELNYATDLFDEATAAGLLRRLGRVLGAITADATVRVGEIDLLSPSERAGLLDRTATRRIAPRTLRDYFIEAAAAHPDSVALRYRDRELTYRELDARSSRLARVLIGRGIGAEDYVALAIPRSDLTLLAVWAIAKTGAAFVPVDPNYPADRIEHMLTDSGATFGLTVSGSRDRLPGAAEWLVIDAPKFLSATEEFDATPIAESELRRPVRIANPAWMIYTSGSTGLPKGVVVSHGGVAGIAVTQRERYRLGADARVLQVSSPSFDAYPLEILMATPVGARLVITPAEVYGGAELTDLMAAEGVTHAFITPSVLQTLDPARLPEFRELSIGGEGFGPDTVARWTTGRRAVHNGYGPTETTITCNISAPLLPGEPVELGAMTAGMTAVVLDARLRPVPVGVTGELYVNGPGVARGYHARPGLSAERFVADPYGAPGDRLYRTGDLVRWTARPDDRRALEYVGRADHQVKVRGLRIELGEIDAALTAHETVEFAVTLGHTDAAGAVSLVSYVVAAPDHTIDVDELVAHAGRSLAAYMVPAAVMVLDRIPLTPVGKLDRNALPEPVFRTAEFRAPRTAAERTVAEVVAAVLGTVDADRVGLADDFFALGGNSLTATQLAARLSAAFGVQVPVRTVFEHTSVEALAAAALAADPAAPVRPPLLPRTEDGPVPVSPAQQRIWFLNRLDPESTAYNIPLPIRLTGPLDVAALQAAIADVVVRHEVLRTVYPETAAGPTQVVLPAAAVADLPVLKAIPVAEGTVAVAVAEVIGKGFDVTASVPLRAALFELAPQDYVFVVVMHHIAGDGASLAPLARDMMVAYAARKAGAAPVWTPLPVQYADYAVWQRELLGAEDDPASLVSRQLDFWTETLAGLPALLTLPTDRPRPLVLNAAGRRVDFTIDAQTHAALADLGRSNGATLFMTVHAAFAALLSRLTGSADIAVGTPVAGRDDAALDDLVGMFVNTLVLRTDIDPDEGFTDLLRRVRTGDVAAFDNADLPFERLVEVLKPERSTDRNPLVQVGFSFNNQQRAEFDLDGLTVAPLEFDTDVTQFDLHLVVMDGYDADGAPAGLTATMTYATALFDAATVESFVRRFQRVIAAVVADGSVRTGEIDILDADERTLILQQWNDTAAVFGVEPEPTLVSLFEAAVAANAGSTALVVDGAERRVLTYAELDAHVNRLARFLIERGVGARDTVALAMPRSADLVAAIYAVLKTGAAYVPVDPSQPGERIAHILDTARPAVVLTTADLAAGEGIPVVRIDHLDLDAYPAEPITARERRDGLVADNTAYVIFTSGSTGRPKGVAVSHRAIVNRLVWMQSEYRLTAADAVLQKTPATFDVSVWEFFWPLQVGARLVVATPEGHRDPAYLARLIRAEDVTTAHFVPSMLAAFVAELERTNRSATSLVRGASRSGLSGTGERSGEAEGGKNETFSAANPPGAKRRAIELSQVFASGEALPGAAAQRLRELTGARLHNLYGPTEAAVDVTYHEVTDVDTETVPIGRPVFNTQLYVLDSRLRPVPAGVAGELYLAGAQLAQGYVDRPDLTADRFVANPFGVAQRMYRTGDLVRWNRDGELEYLGRTDFQVKLRGQRIELGEIETALTAQEGIAQAVVVVWPGQDSAGENLVAYLVPAAGSGEPDPDAIRRALAQRLPSYMVPSAFVVLDALPLNPSGKLDRRALPTPTFAAREFRAPTTELEATVCAAYAEVLGIERIGLDDNFFELGGTSLLATRLVARLGEVLGEPVPLLLLFTAFTPGELARELRSVAAGGAAFAGADAALDVLLPLRREGTAEPLFCIHPVGGISWSFAGLGAYLDQDRPIYGLQSPALKADGVLPDSIEDWAAEYVAAIRSVQPSGPYHLLGWSLGGVLAHAVAVRLQQEGEQVGLLAMLDSHLAPRGGWRGAPAADPRTEVAELLGGLLGDRAAELDLAGVTDSSELAARLVALSEPGADGWSLASFGVDWIARVLDSSTRSMELAQAYRPRVFHGDITYFTAALEERRPTGAAGWSGAIDGAVREHAVQALHWHLTSPAALAHIARILNAMWH</sequence>
<dbReference type="Pfam" id="PF00975">
    <property type="entry name" value="Thioesterase"/>
    <property type="match status" value="1"/>
</dbReference>
<feature type="domain" description="Carrier" evidence="5">
    <location>
        <begin position="4917"/>
        <end position="4995"/>
    </location>
</feature>
<dbReference type="FunFam" id="1.10.1200.10:FF:000016">
    <property type="entry name" value="Non-ribosomal peptide synthase"/>
    <property type="match status" value="2"/>
</dbReference>
<dbReference type="InterPro" id="IPR009081">
    <property type="entry name" value="PP-bd_ACP"/>
</dbReference>
<dbReference type="Gene3D" id="3.40.50.980">
    <property type="match status" value="12"/>
</dbReference>
<dbReference type="SUPFAM" id="SSF53474">
    <property type="entry name" value="alpha/beta-Hydrolases"/>
    <property type="match status" value="1"/>
</dbReference>
<dbReference type="Pfam" id="PF13193">
    <property type="entry name" value="AMP-binding_C"/>
    <property type="match status" value="6"/>
</dbReference>
<dbReference type="GO" id="GO:0031177">
    <property type="term" value="F:phosphopantetheine binding"/>
    <property type="evidence" value="ECO:0007669"/>
    <property type="project" value="InterPro"/>
</dbReference>
<dbReference type="GO" id="GO:0003824">
    <property type="term" value="F:catalytic activity"/>
    <property type="evidence" value="ECO:0007669"/>
    <property type="project" value="InterPro"/>
</dbReference>
<dbReference type="CDD" id="cd17646">
    <property type="entry name" value="A_NRPS_AB3403-like"/>
    <property type="match status" value="3"/>
</dbReference>
<dbReference type="SUPFAM" id="SSF47336">
    <property type="entry name" value="ACP-like"/>
    <property type="match status" value="6"/>
</dbReference>
<dbReference type="NCBIfam" id="NF003417">
    <property type="entry name" value="PRK04813.1"/>
    <property type="match status" value="7"/>
</dbReference>
<dbReference type="FunFam" id="3.30.300.30:FF:000015">
    <property type="entry name" value="Nonribosomal peptide synthase SidD"/>
    <property type="match status" value="1"/>
</dbReference>
<feature type="domain" description="Carrier" evidence="5">
    <location>
        <begin position="3868"/>
        <end position="3943"/>
    </location>
</feature>
<feature type="domain" description="Carrier" evidence="5">
    <location>
        <begin position="1710"/>
        <end position="1785"/>
    </location>
</feature>
<dbReference type="Gene3D" id="3.30.559.10">
    <property type="entry name" value="Chloramphenicol acetyltransferase-like domain"/>
    <property type="match status" value="5"/>
</dbReference>
<dbReference type="InterPro" id="IPR023213">
    <property type="entry name" value="CAT-like_dom_sf"/>
</dbReference>
<dbReference type="PROSITE" id="PS50075">
    <property type="entry name" value="CARRIER"/>
    <property type="match status" value="6"/>
</dbReference>
<dbReference type="FunFam" id="3.40.50.12780:FF:000012">
    <property type="entry name" value="Non-ribosomal peptide synthetase"/>
    <property type="match status" value="4"/>
</dbReference>
<dbReference type="InterPro" id="IPR020802">
    <property type="entry name" value="TesA-like"/>
</dbReference>
<dbReference type="SMART" id="SM00823">
    <property type="entry name" value="PKS_PP"/>
    <property type="match status" value="6"/>
</dbReference>
<dbReference type="GO" id="GO:0043041">
    <property type="term" value="P:amino acid activation for nonribosomal peptide biosynthetic process"/>
    <property type="evidence" value="ECO:0007669"/>
    <property type="project" value="TreeGrafter"/>
</dbReference>
<dbReference type="InterPro" id="IPR006162">
    <property type="entry name" value="Ppantetheine_attach_site"/>
</dbReference>
<dbReference type="PROSITE" id="PS00455">
    <property type="entry name" value="AMP_BINDING"/>
    <property type="match status" value="6"/>
</dbReference>
<dbReference type="EMBL" id="WMBB01000018">
    <property type="protein sequence ID" value="MTE17004.1"/>
    <property type="molecule type" value="Genomic_DNA"/>
</dbReference>
<comment type="caution">
    <text evidence="6">The sequence shown here is derived from an EMBL/GenBank/DDBJ whole genome shotgun (WGS) entry which is preliminary data.</text>
</comment>
<dbReference type="SUPFAM" id="SSF52777">
    <property type="entry name" value="CoA-dependent acyltransferases"/>
    <property type="match status" value="10"/>
</dbReference>
<feature type="domain" description="Carrier" evidence="5">
    <location>
        <begin position="6033"/>
        <end position="6108"/>
    </location>
</feature>
<dbReference type="GO" id="GO:0072330">
    <property type="term" value="P:monocarboxylic acid biosynthetic process"/>
    <property type="evidence" value="ECO:0007669"/>
    <property type="project" value="UniProtKB-ARBA"/>
</dbReference>
<evidence type="ECO:0000259" key="5">
    <source>
        <dbReference type="PROSITE" id="PS50075"/>
    </source>
</evidence>
<dbReference type="Pfam" id="PF00501">
    <property type="entry name" value="AMP-binding"/>
    <property type="match status" value="6"/>
</dbReference>
<dbReference type="PROSITE" id="PS00012">
    <property type="entry name" value="PHOSPHOPANTETHEINE"/>
    <property type="match status" value="4"/>
</dbReference>
<dbReference type="FunFam" id="3.40.50.980:FF:000002">
    <property type="entry name" value="Enterobactin synthetase component F"/>
    <property type="match status" value="1"/>
</dbReference>
<dbReference type="SUPFAM" id="SSF56801">
    <property type="entry name" value="Acetyl-CoA synthetase-like"/>
    <property type="match status" value="6"/>
</dbReference>
<dbReference type="Proteomes" id="UP000432464">
    <property type="component" value="Unassembled WGS sequence"/>
</dbReference>
<dbReference type="SMART" id="SM00824">
    <property type="entry name" value="PKS_TE"/>
    <property type="match status" value="1"/>
</dbReference>
<feature type="region of interest" description="Disordered" evidence="4">
    <location>
        <begin position="5745"/>
        <end position="5780"/>
    </location>
</feature>
<dbReference type="Gene3D" id="3.30.559.30">
    <property type="entry name" value="Nonribosomal peptide synthetase, condensation domain"/>
    <property type="match status" value="5"/>
</dbReference>
<organism evidence="6 7">
    <name type="scientific">Nocardia aurantiaca</name>
    <dbReference type="NCBI Taxonomy" id="2675850"/>
    <lineage>
        <taxon>Bacteria</taxon>
        <taxon>Bacillati</taxon>
        <taxon>Actinomycetota</taxon>
        <taxon>Actinomycetes</taxon>
        <taxon>Mycobacteriales</taxon>
        <taxon>Nocardiaceae</taxon>
        <taxon>Nocardia</taxon>
    </lineage>
</organism>
<dbReference type="InterPro" id="IPR036736">
    <property type="entry name" value="ACP-like_sf"/>
</dbReference>
<dbReference type="InterPro" id="IPR029058">
    <property type="entry name" value="AB_hydrolase_fold"/>
</dbReference>
<dbReference type="RefSeq" id="WP_154791429.1">
    <property type="nucleotide sequence ID" value="NZ_WMBB01000018.1"/>
</dbReference>
<dbReference type="Gene3D" id="3.30.300.30">
    <property type="match status" value="6"/>
</dbReference>
<dbReference type="PANTHER" id="PTHR45527:SF1">
    <property type="entry name" value="FATTY ACID SYNTHASE"/>
    <property type="match status" value="1"/>
</dbReference>
<dbReference type="Gene3D" id="3.40.50.1820">
    <property type="entry name" value="alpha/beta hydrolase"/>
    <property type="match status" value="1"/>
</dbReference>
<dbReference type="Gene3D" id="1.10.1200.10">
    <property type="entry name" value="ACP-like"/>
    <property type="match status" value="5"/>
</dbReference>
<dbReference type="UniPathway" id="UPA00011"/>
<accession>A0A6I3L8C9</accession>
<evidence type="ECO:0000256" key="3">
    <source>
        <dbReference type="ARBA" id="ARBA00022553"/>
    </source>
</evidence>
<dbReference type="GO" id="GO:0044550">
    <property type="term" value="P:secondary metabolite biosynthetic process"/>
    <property type="evidence" value="ECO:0007669"/>
    <property type="project" value="UniProtKB-ARBA"/>
</dbReference>
<protein>
    <submittedName>
        <fullName evidence="6">Amino acid adenylation domain-containing protein</fullName>
    </submittedName>
</protein>
<dbReference type="InterPro" id="IPR001242">
    <property type="entry name" value="Condensation_dom"/>
</dbReference>